<dbReference type="Gene3D" id="3.60.10.10">
    <property type="entry name" value="Endonuclease/exonuclease/phosphatase"/>
    <property type="match status" value="1"/>
</dbReference>
<comment type="caution">
    <text evidence="1">The sequence shown here is derived from an EMBL/GenBank/DDBJ whole genome shotgun (WGS) entry which is preliminary data.</text>
</comment>
<reference evidence="1" key="1">
    <citation type="submission" date="2020-06" db="EMBL/GenBank/DDBJ databases">
        <authorList>
            <person name="Li T."/>
            <person name="Hu X."/>
            <person name="Zhang T."/>
            <person name="Song X."/>
            <person name="Zhang H."/>
            <person name="Dai N."/>
            <person name="Sheng W."/>
            <person name="Hou X."/>
            <person name="Wei L."/>
        </authorList>
    </citation>
    <scope>NUCLEOTIDE SEQUENCE</scope>
    <source>
        <strain evidence="1">KEN1</strain>
        <tissue evidence="1">Leaf</tissue>
    </source>
</reference>
<name>A0AAW2YAS4_9LAMI</name>
<accession>A0AAW2YAS4</accession>
<organism evidence="1">
    <name type="scientific">Sesamum latifolium</name>
    <dbReference type="NCBI Taxonomy" id="2727402"/>
    <lineage>
        <taxon>Eukaryota</taxon>
        <taxon>Viridiplantae</taxon>
        <taxon>Streptophyta</taxon>
        <taxon>Embryophyta</taxon>
        <taxon>Tracheophyta</taxon>
        <taxon>Spermatophyta</taxon>
        <taxon>Magnoliopsida</taxon>
        <taxon>eudicotyledons</taxon>
        <taxon>Gunneridae</taxon>
        <taxon>Pentapetalae</taxon>
        <taxon>asterids</taxon>
        <taxon>lamiids</taxon>
        <taxon>Lamiales</taxon>
        <taxon>Pedaliaceae</taxon>
        <taxon>Sesamum</taxon>
    </lineage>
</organism>
<evidence type="ECO:0000313" key="1">
    <source>
        <dbReference type="EMBL" id="KAL0463001.1"/>
    </source>
</evidence>
<gene>
    <name evidence="1" type="ORF">Slati_0187700</name>
</gene>
<sequence length="160" mass="19032">MLWRKDVDVWIQTYSPRHMDALVKVDNDTERWRITGIYGHPEVNNRKDTWKLVRYLSQKSIRPWVCVGDFNEILHQHEKVGMVPCASWQIADFRCFLDECGYRIWDFLAILILGAMVERHRTLPENDWIVRYAALNGLSYFQKCKSTMTFNLVQTTLQYG</sequence>
<dbReference type="InterPro" id="IPR036691">
    <property type="entry name" value="Endo/exonu/phosph_ase_sf"/>
</dbReference>
<protein>
    <submittedName>
        <fullName evidence="1">Uncharacterized protein</fullName>
    </submittedName>
</protein>
<dbReference type="EMBL" id="JACGWN010000001">
    <property type="protein sequence ID" value="KAL0463001.1"/>
    <property type="molecule type" value="Genomic_DNA"/>
</dbReference>
<reference evidence="1" key="2">
    <citation type="journal article" date="2024" name="Plant">
        <title>Genomic evolution and insights into agronomic trait innovations of Sesamum species.</title>
        <authorList>
            <person name="Miao H."/>
            <person name="Wang L."/>
            <person name="Qu L."/>
            <person name="Liu H."/>
            <person name="Sun Y."/>
            <person name="Le M."/>
            <person name="Wang Q."/>
            <person name="Wei S."/>
            <person name="Zheng Y."/>
            <person name="Lin W."/>
            <person name="Duan Y."/>
            <person name="Cao H."/>
            <person name="Xiong S."/>
            <person name="Wang X."/>
            <person name="Wei L."/>
            <person name="Li C."/>
            <person name="Ma Q."/>
            <person name="Ju M."/>
            <person name="Zhao R."/>
            <person name="Li G."/>
            <person name="Mu C."/>
            <person name="Tian Q."/>
            <person name="Mei H."/>
            <person name="Zhang T."/>
            <person name="Gao T."/>
            <person name="Zhang H."/>
        </authorList>
    </citation>
    <scope>NUCLEOTIDE SEQUENCE</scope>
    <source>
        <strain evidence="1">KEN1</strain>
    </source>
</reference>
<dbReference type="SUPFAM" id="SSF56219">
    <property type="entry name" value="DNase I-like"/>
    <property type="match status" value="1"/>
</dbReference>
<proteinExistence type="predicted"/>
<dbReference type="AlphaFoldDB" id="A0AAW2YAS4"/>